<feature type="transmembrane region" description="Helical" evidence="1">
    <location>
        <begin position="160"/>
        <end position="178"/>
    </location>
</feature>
<gene>
    <name evidence="3" type="ORF">CPELLU_LOCUS9964</name>
</gene>
<keyword evidence="2" id="KW-0732">Signal</keyword>
<evidence type="ECO:0000313" key="3">
    <source>
        <dbReference type="EMBL" id="CAG8664557.1"/>
    </source>
</evidence>
<protein>
    <submittedName>
        <fullName evidence="3">12214_t:CDS:1</fullName>
    </submittedName>
</protein>
<keyword evidence="1" id="KW-0472">Membrane</keyword>
<dbReference type="Proteomes" id="UP000789759">
    <property type="component" value="Unassembled WGS sequence"/>
</dbReference>
<evidence type="ECO:0000256" key="1">
    <source>
        <dbReference type="SAM" id="Phobius"/>
    </source>
</evidence>
<keyword evidence="1" id="KW-1133">Transmembrane helix</keyword>
<comment type="caution">
    <text evidence="3">The sequence shown here is derived from an EMBL/GenBank/DDBJ whole genome shotgun (WGS) entry which is preliminary data.</text>
</comment>
<proteinExistence type="predicted"/>
<dbReference type="AlphaFoldDB" id="A0A9N9E884"/>
<keyword evidence="1" id="KW-0812">Transmembrane</keyword>
<accession>A0A9N9E884</accession>
<dbReference type="OrthoDB" id="10650868at2759"/>
<evidence type="ECO:0000313" key="4">
    <source>
        <dbReference type="Proteomes" id="UP000789759"/>
    </source>
</evidence>
<feature type="transmembrane region" description="Helical" evidence="1">
    <location>
        <begin position="128"/>
        <end position="148"/>
    </location>
</feature>
<feature type="chain" id="PRO_5040333191" evidence="2">
    <location>
        <begin position="23"/>
        <end position="201"/>
    </location>
</feature>
<organism evidence="3 4">
    <name type="scientific">Cetraspora pellucida</name>
    <dbReference type="NCBI Taxonomy" id="1433469"/>
    <lineage>
        <taxon>Eukaryota</taxon>
        <taxon>Fungi</taxon>
        <taxon>Fungi incertae sedis</taxon>
        <taxon>Mucoromycota</taxon>
        <taxon>Glomeromycotina</taxon>
        <taxon>Glomeromycetes</taxon>
        <taxon>Diversisporales</taxon>
        <taxon>Gigasporaceae</taxon>
        <taxon>Cetraspora</taxon>
    </lineage>
</organism>
<reference evidence="3" key="1">
    <citation type="submission" date="2021-06" db="EMBL/GenBank/DDBJ databases">
        <authorList>
            <person name="Kallberg Y."/>
            <person name="Tangrot J."/>
            <person name="Rosling A."/>
        </authorList>
    </citation>
    <scope>NUCLEOTIDE SEQUENCE</scope>
    <source>
        <strain evidence="3">FL966</strain>
    </source>
</reference>
<evidence type="ECO:0000256" key="2">
    <source>
        <dbReference type="SAM" id="SignalP"/>
    </source>
</evidence>
<feature type="signal peptide" evidence="2">
    <location>
        <begin position="1"/>
        <end position="22"/>
    </location>
</feature>
<keyword evidence="4" id="KW-1185">Reference proteome</keyword>
<sequence>MHVIIYMLIFLVLGENLTAINAQTTNSTSSESSGGNDVSLKEIITTGKFDFVGYLKNNQIESFFFAFVIWFYLVTLCYTCSAWYDDSTGSSNNFGVYPDKEKDKTTLSLFWYLMASSDDVNALMRKRVGIVAIFRNLTFLIISLIYAIAQNLTISGVAKIIFSLVFFIKGSMTINMAIKKDRKESEKDEVDNSNTLGHEYL</sequence>
<feature type="transmembrane region" description="Helical" evidence="1">
    <location>
        <begin position="63"/>
        <end position="84"/>
    </location>
</feature>
<dbReference type="EMBL" id="CAJVQA010007965">
    <property type="protein sequence ID" value="CAG8664557.1"/>
    <property type="molecule type" value="Genomic_DNA"/>
</dbReference>
<name>A0A9N9E884_9GLOM</name>